<accession>A0A840EPE8</accession>
<dbReference type="EMBL" id="JACIFO010000004">
    <property type="protein sequence ID" value="MBB4118965.1"/>
    <property type="molecule type" value="Genomic_DNA"/>
</dbReference>
<dbReference type="CDD" id="cd20292">
    <property type="entry name" value="cupin_QdtA-like"/>
    <property type="match status" value="1"/>
</dbReference>
<sequence>MKSKINDVKWIDIPKITDPRGNLAVVEKHTLPFAIKRVYYLYDVPSDASRGGHAHKKLLQVLVAVSGSFEVIIDDGEQRKKILLNKPNKALFIPNGIWREIENFSSGSVCLSLVSDEFSEVDYIRDYDDFLAYFEVKM</sequence>
<dbReference type="InterPro" id="IPR008894">
    <property type="entry name" value="QdtA_cupin_dom"/>
</dbReference>
<feature type="domain" description="Sugar 3,4-ketoisomerase QdtA cupin" evidence="1">
    <location>
        <begin position="7"/>
        <end position="133"/>
    </location>
</feature>
<evidence type="ECO:0000313" key="3">
    <source>
        <dbReference type="Proteomes" id="UP000553034"/>
    </source>
</evidence>
<name>A0A840EPE8_9FLAO</name>
<dbReference type="RefSeq" id="WP_183477321.1">
    <property type="nucleotide sequence ID" value="NZ_JACIFO010000004.1"/>
</dbReference>
<keyword evidence="3" id="KW-1185">Reference proteome</keyword>
<reference evidence="2 3" key="1">
    <citation type="submission" date="2020-08" db="EMBL/GenBank/DDBJ databases">
        <title>Genomic Encyclopedia of Type Strains, Phase IV (KMG-IV): sequencing the most valuable type-strain genomes for metagenomic binning, comparative biology and taxonomic classification.</title>
        <authorList>
            <person name="Goeker M."/>
        </authorList>
    </citation>
    <scope>NUCLEOTIDE SEQUENCE [LARGE SCALE GENOMIC DNA]</scope>
    <source>
        <strain evidence="2 3">DSM 29568</strain>
    </source>
</reference>
<dbReference type="Gene3D" id="2.60.120.10">
    <property type="entry name" value="Jelly Rolls"/>
    <property type="match status" value="1"/>
</dbReference>
<dbReference type="Proteomes" id="UP000553034">
    <property type="component" value="Unassembled WGS sequence"/>
</dbReference>
<evidence type="ECO:0000313" key="2">
    <source>
        <dbReference type="EMBL" id="MBB4118965.1"/>
    </source>
</evidence>
<comment type="caution">
    <text evidence="2">The sequence shown here is derived from an EMBL/GenBank/DDBJ whole genome shotgun (WGS) entry which is preliminary data.</text>
</comment>
<proteinExistence type="predicted"/>
<organism evidence="2 3">
    <name type="scientific">Mesonia hippocampi</name>
    <dbReference type="NCBI Taxonomy" id="1628250"/>
    <lineage>
        <taxon>Bacteria</taxon>
        <taxon>Pseudomonadati</taxon>
        <taxon>Bacteroidota</taxon>
        <taxon>Flavobacteriia</taxon>
        <taxon>Flavobacteriales</taxon>
        <taxon>Flavobacteriaceae</taxon>
        <taxon>Mesonia</taxon>
    </lineage>
</organism>
<dbReference type="Pfam" id="PF05523">
    <property type="entry name" value="FdtA"/>
    <property type="match status" value="1"/>
</dbReference>
<dbReference type="InterPro" id="IPR014710">
    <property type="entry name" value="RmlC-like_jellyroll"/>
</dbReference>
<dbReference type="AlphaFoldDB" id="A0A840EPE8"/>
<gene>
    <name evidence="2" type="ORF">GGR32_001256</name>
</gene>
<dbReference type="SUPFAM" id="SSF51182">
    <property type="entry name" value="RmlC-like cupins"/>
    <property type="match status" value="1"/>
</dbReference>
<dbReference type="InterPro" id="IPR011051">
    <property type="entry name" value="RmlC_Cupin_sf"/>
</dbReference>
<evidence type="ECO:0000259" key="1">
    <source>
        <dbReference type="Pfam" id="PF05523"/>
    </source>
</evidence>
<protein>
    <submittedName>
        <fullName evidence="2">dTDP-4-dehydrorhamnose 3,5-epimerase-like enzyme</fullName>
    </submittedName>
</protein>